<dbReference type="PANTHER" id="PTHR11618">
    <property type="entry name" value="TRANSCRIPTION INITIATION FACTOR IIB-RELATED"/>
    <property type="match status" value="1"/>
</dbReference>
<keyword evidence="7" id="KW-0479">Metal-binding</keyword>
<dbReference type="Pfam" id="PF00382">
    <property type="entry name" value="TFIIB"/>
    <property type="match status" value="2"/>
</dbReference>
<dbReference type="Pfam" id="PF08271">
    <property type="entry name" value="Zn_Ribbon_TF"/>
    <property type="match status" value="1"/>
</dbReference>
<keyword evidence="4" id="KW-0805">Transcription regulation</keyword>
<accession>A0A0F7SFW0</accession>
<feature type="compositionally biased region" description="Low complexity" evidence="8">
    <location>
        <begin position="243"/>
        <end position="271"/>
    </location>
</feature>
<dbReference type="GO" id="GO:0006367">
    <property type="term" value="P:transcription initiation at RNA polymerase II promoter"/>
    <property type="evidence" value="ECO:0007669"/>
    <property type="project" value="TreeGrafter"/>
</dbReference>
<evidence type="ECO:0000256" key="6">
    <source>
        <dbReference type="ARBA" id="ARBA00031706"/>
    </source>
</evidence>
<dbReference type="GO" id="GO:0003743">
    <property type="term" value="F:translation initiation factor activity"/>
    <property type="evidence" value="ECO:0007669"/>
    <property type="project" value="UniProtKB-KW"/>
</dbReference>
<dbReference type="Gene3D" id="1.10.472.10">
    <property type="entry name" value="Cyclin-like"/>
    <property type="match status" value="2"/>
</dbReference>
<evidence type="ECO:0000259" key="9">
    <source>
        <dbReference type="PROSITE" id="PS51134"/>
    </source>
</evidence>
<keyword evidence="5" id="KW-0804">Transcription</keyword>
<reference evidence="10" key="1">
    <citation type="submission" date="2014-08" db="EMBL/GenBank/DDBJ databases">
        <authorList>
            <person name="Sharma Rahul"/>
            <person name="Thines Marco"/>
        </authorList>
    </citation>
    <scope>NUCLEOTIDE SEQUENCE</scope>
</reference>
<dbReference type="InterPro" id="IPR000812">
    <property type="entry name" value="TFIIB"/>
</dbReference>
<dbReference type="GO" id="GO:0097550">
    <property type="term" value="C:transcription preinitiation complex"/>
    <property type="evidence" value="ECO:0007669"/>
    <property type="project" value="TreeGrafter"/>
</dbReference>
<keyword evidence="7" id="KW-0862">Zinc</keyword>
<dbReference type="AlphaFoldDB" id="A0A0F7SFW0"/>
<evidence type="ECO:0000256" key="5">
    <source>
        <dbReference type="ARBA" id="ARBA00023163"/>
    </source>
</evidence>
<sequence length="416" mass="44334">MSGYQPFPRAKHLQAGPKAAVPQIIGPDLSVRLICPECEPDRPEIIEEFGSGDLVCGGCGLVLGDKIVDTRSEWRTFANDEGDDPSRVGSASNPLDGPETFETSISFRDNNSGLSRELQRAAFKSSSKSEKTISSAFSDIGHLCEKISLGKNITDTAKQLFKRASEEGVLKGKPQEAVVAACIFIACRMGNSPRTFKEICTLTEVPKKLLGQCYKALERAFEVKASGNGSIPINDPSTPLPSTPTSTTSVSNVSSNNNGINSSSLSNSSSISSAPPPISSAALAAATGDPLSQAVLDAAANESETRVISQMLPRFISNLGLSTYPGFQGACMDVLIAGKALGLIDGRSPLTVVGSLLYFTTHLWGCPKTTKEVCTVVDTTEGTIRGRYKVLYEMREKLCKPEWLESGKADMSRLPN</sequence>
<keyword evidence="10" id="KW-0648">Protein biosynthesis</keyword>
<dbReference type="SUPFAM" id="SSF57783">
    <property type="entry name" value="Zinc beta-ribbon"/>
    <property type="match status" value="1"/>
</dbReference>
<organism evidence="10">
    <name type="scientific">Phaffia rhodozyma</name>
    <name type="common">Yeast</name>
    <name type="synonym">Xanthophyllomyces dendrorhous</name>
    <dbReference type="NCBI Taxonomy" id="264483"/>
    <lineage>
        <taxon>Eukaryota</taxon>
        <taxon>Fungi</taxon>
        <taxon>Dikarya</taxon>
        <taxon>Basidiomycota</taxon>
        <taxon>Agaricomycotina</taxon>
        <taxon>Tremellomycetes</taxon>
        <taxon>Cystofilobasidiales</taxon>
        <taxon>Mrakiaceae</taxon>
        <taxon>Phaffia</taxon>
    </lineage>
</organism>
<proteinExistence type="inferred from homology"/>
<dbReference type="GO" id="GO:0005634">
    <property type="term" value="C:nucleus"/>
    <property type="evidence" value="ECO:0007669"/>
    <property type="project" value="TreeGrafter"/>
</dbReference>
<dbReference type="GO" id="GO:0070897">
    <property type="term" value="P:transcription preinitiation complex assembly"/>
    <property type="evidence" value="ECO:0007669"/>
    <property type="project" value="InterPro"/>
</dbReference>
<evidence type="ECO:0000256" key="4">
    <source>
        <dbReference type="ARBA" id="ARBA00023015"/>
    </source>
</evidence>
<keyword evidence="10" id="KW-0396">Initiation factor</keyword>
<dbReference type="InterPro" id="IPR036915">
    <property type="entry name" value="Cyclin-like_sf"/>
</dbReference>
<dbReference type="PANTHER" id="PTHR11618:SF13">
    <property type="entry name" value="TRANSCRIPTION INITIATION FACTOR IIB"/>
    <property type="match status" value="1"/>
</dbReference>
<dbReference type="InterPro" id="IPR023486">
    <property type="entry name" value="TFIIB_CS"/>
</dbReference>
<dbReference type="GO" id="GO:0017025">
    <property type="term" value="F:TBP-class protein binding"/>
    <property type="evidence" value="ECO:0007669"/>
    <property type="project" value="InterPro"/>
</dbReference>
<evidence type="ECO:0000256" key="8">
    <source>
        <dbReference type="SAM" id="MobiDB-lite"/>
    </source>
</evidence>
<dbReference type="EMBL" id="LN483144">
    <property type="protein sequence ID" value="CDZ96578.1"/>
    <property type="molecule type" value="Genomic_DNA"/>
</dbReference>
<dbReference type="PROSITE" id="PS51134">
    <property type="entry name" value="ZF_TFIIB"/>
    <property type="match status" value="1"/>
</dbReference>
<dbReference type="GO" id="GO:0016251">
    <property type="term" value="F:RNA polymerase II general transcription initiation factor activity"/>
    <property type="evidence" value="ECO:0007669"/>
    <property type="project" value="TreeGrafter"/>
</dbReference>
<dbReference type="InterPro" id="IPR013150">
    <property type="entry name" value="TFIIB_cyclin"/>
</dbReference>
<dbReference type="InterPro" id="IPR013137">
    <property type="entry name" value="Znf_TFIIB"/>
</dbReference>
<dbReference type="InterPro" id="IPR013763">
    <property type="entry name" value="Cyclin-like_dom"/>
</dbReference>
<dbReference type="PRINTS" id="PR00685">
    <property type="entry name" value="TIFACTORIIB"/>
</dbReference>
<comment type="similarity">
    <text evidence="1">Belongs to the TFIIB family.</text>
</comment>
<feature type="region of interest" description="Disordered" evidence="8">
    <location>
        <begin position="77"/>
        <end position="96"/>
    </location>
</feature>
<dbReference type="PROSITE" id="PS00782">
    <property type="entry name" value="TFIIB"/>
    <property type="match status" value="1"/>
</dbReference>
<keyword evidence="7" id="KW-0863">Zinc-finger</keyword>
<protein>
    <recommendedName>
        <fullName evidence="2">Transcription initiation factor IIB</fullName>
    </recommendedName>
    <alternativeName>
        <fullName evidence="6">General transcription factor TFIIB</fullName>
    </alternativeName>
</protein>
<dbReference type="Gene3D" id="2.20.25.10">
    <property type="match status" value="1"/>
</dbReference>
<evidence type="ECO:0000313" key="10">
    <source>
        <dbReference type="EMBL" id="CDZ96578.1"/>
    </source>
</evidence>
<dbReference type="CDD" id="cd20551">
    <property type="entry name" value="CYCLIN_TFIIB_rpt1"/>
    <property type="match status" value="1"/>
</dbReference>
<dbReference type="GO" id="GO:0008270">
    <property type="term" value="F:zinc ion binding"/>
    <property type="evidence" value="ECO:0007669"/>
    <property type="project" value="UniProtKB-KW"/>
</dbReference>
<dbReference type="SUPFAM" id="SSF47954">
    <property type="entry name" value="Cyclin-like"/>
    <property type="match status" value="2"/>
</dbReference>
<evidence type="ECO:0000256" key="1">
    <source>
        <dbReference type="ARBA" id="ARBA00010857"/>
    </source>
</evidence>
<feature type="region of interest" description="Disordered" evidence="8">
    <location>
        <begin position="228"/>
        <end position="271"/>
    </location>
</feature>
<feature type="domain" description="TFIIB-type" evidence="9">
    <location>
        <begin position="31"/>
        <end position="64"/>
    </location>
</feature>
<keyword evidence="3" id="KW-0677">Repeat</keyword>
<evidence type="ECO:0000256" key="3">
    <source>
        <dbReference type="ARBA" id="ARBA00022737"/>
    </source>
</evidence>
<evidence type="ECO:0000256" key="2">
    <source>
        <dbReference type="ARBA" id="ARBA00013932"/>
    </source>
</evidence>
<dbReference type="SMART" id="SM00385">
    <property type="entry name" value="CYCLIN"/>
    <property type="match status" value="1"/>
</dbReference>
<name>A0A0F7SFW0_PHARH</name>
<evidence type="ECO:0000256" key="7">
    <source>
        <dbReference type="PROSITE-ProRule" id="PRU00469"/>
    </source>
</evidence>